<evidence type="ECO:0000313" key="8">
    <source>
        <dbReference type="Proteomes" id="UP001219585"/>
    </source>
</evidence>
<accession>A0AAJ5RW41</accession>
<dbReference type="PANTHER" id="PTHR30481:SF2">
    <property type="entry name" value="SITE-SPECIFIC DNA-METHYLTRANSFERASE (ADENINE-SPECIFIC)"/>
    <property type="match status" value="1"/>
</dbReference>
<dbReference type="REBASE" id="694335">
    <property type="entry name" value="M.Lsp401ORF22610P"/>
</dbReference>
<proteinExistence type="inferred from homology"/>
<evidence type="ECO:0000256" key="1">
    <source>
        <dbReference type="ARBA" id="ARBA00006594"/>
    </source>
</evidence>
<dbReference type="PANTHER" id="PTHR30481">
    <property type="entry name" value="DNA ADENINE METHYLASE"/>
    <property type="match status" value="1"/>
</dbReference>
<dbReference type="InterPro" id="IPR023095">
    <property type="entry name" value="Ade_MeTrfase_dom_2"/>
</dbReference>
<sequence>MENVHCNECRKHHSYVCRNCFYDDHDDINDQGWWCANCDSFNFWDEAEYKNHQFVIVLEEKSKEIQKISVQTKLKQQLSPLRYPGGKSKLIPYLFSLLNRDKCNTIISPFVGGGSFELSLLEAGVAQKLMLNDLDYGIYSLWWCMLYSPESLIDRIITFKPTHKAFFKAQNLIKTDYLNLDMVEAAWNTLIVNRLAYSGIAKANPLGGINGSIENLTSRWNPNTLIKRINRIHNMADNIEIHCEQATKFIGDWFFKDNATLFIDPPYYQKGQLLYNQFFKEEDHIDLALLLRTLHYGFPSSDIIVTYDYNTFIDDIYYATDKREIIGRQYSI</sequence>
<evidence type="ECO:0000313" key="7">
    <source>
        <dbReference type="EMBL" id="WDV09318.1"/>
    </source>
</evidence>
<evidence type="ECO:0000256" key="2">
    <source>
        <dbReference type="ARBA" id="ARBA00011900"/>
    </source>
</evidence>
<evidence type="ECO:0000256" key="3">
    <source>
        <dbReference type="ARBA" id="ARBA00022603"/>
    </source>
</evidence>
<keyword evidence="7" id="KW-0614">Plasmid</keyword>
<dbReference type="PRINTS" id="PR00505">
    <property type="entry name" value="D12N6MTFRASE"/>
</dbReference>
<dbReference type="GO" id="GO:0009007">
    <property type="term" value="F:site-specific DNA-methyltransferase (adenine-specific) activity"/>
    <property type="evidence" value="ECO:0007669"/>
    <property type="project" value="UniProtKB-EC"/>
</dbReference>
<dbReference type="SUPFAM" id="SSF53335">
    <property type="entry name" value="S-adenosyl-L-methionine-dependent methyltransferases"/>
    <property type="match status" value="1"/>
</dbReference>
<keyword evidence="5" id="KW-0949">S-adenosyl-L-methionine</keyword>
<dbReference type="RefSeq" id="WP_274797535.1">
    <property type="nucleotide sequence ID" value="NZ_CP113528.1"/>
</dbReference>
<reference evidence="7" key="1">
    <citation type="submission" date="2022-11" db="EMBL/GenBank/DDBJ databases">
        <title>Lysinibacillus irui.</title>
        <authorList>
            <person name="Akintayo S.O."/>
        </authorList>
    </citation>
    <scope>NUCLEOTIDE SEQUENCE</scope>
    <source>
        <strain evidence="7">IRB4-01</strain>
        <plasmid evidence="7">unnamed</plasmid>
    </source>
</reference>
<dbReference type="GO" id="GO:0006298">
    <property type="term" value="P:mismatch repair"/>
    <property type="evidence" value="ECO:0007669"/>
    <property type="project" value="TreeGrafter"/>
</dbReference>
<evidence type="ECO:0000256" key="4">
    <source>
        <dbReference type="ARBA" id="ARBA00022679"/>
    </source>
</evidence>
<geneLocation type="plasmid" evidence="7 8">
    <name>unnamed</name>
</geneLocation>
<keyword evidence="4" id="KW-0808">Transferase</keyword>
<dbReference type="GO" id="GO:1904047">
    <property type="term" value="F:S-adenosyl-L-methionine binding"/>
    <property type="evidence" value="ECO:0007669"/>
    <property type="project" value="TreeGrafter"/>
</dbReference>
<dbReference type="KEGG" id="liu:OU989_22610"/>
<dbReference type="EC" id="2.1.1.72" evidence="2"/>
<dbReference type="Gene3D" id="1.10.1020.10">
    <property type="entry name" value="Adenine-specific Methyltransferase, Domain 2"/>
    <property type="match status" value="1"/>
</dbReference>
<keyword evidence="3 7" id="KW-0489">Methyltransferase</keyword>
<dbReference type="AlphaFoldDB" id="A0AAJ5RW41"/>
<dbReference type="InterPro" id="IPR012327">
    <property type="entry name" value="MeTrfase_D12"/>
</dbReference>
<gene>
    <name evidence="7" type="ORF">OU989_22610</name>
</gene>
<dbReference type="EMBL" id="CP113528">
    <property type="protein sequence ID" value="WDV09318.1"/>
    <property type="molecule type" value="Genomic_DNA"/>
</dbReference>
<dbReference type="Pfam" id="PF02086">
    <property type="entry name" value="MethyltransfD12"/>
    <property type="match status" value="1"/>
</dbReference>
<name>A0AAJ5RW41_9BACI</name>
<dbReference type="GO" id="GO:0043565">
    <property type="term" value="F:sequence-specific DNA binding"/>
    <property type="evidence" value="ECO:0007669"/>
    <property type="project" value="TreeGrafter"/>
</dbReference>
<dbReference type="Proteomes" id="UP001219585">
    <property type="component" value="Plasmid unnamed"/>
</dbReference>
<evidence type="ECO:0000256" key="6">
    <source>
        <dbReference type="ARBA" id="ARBA00047942"/>
    </source>
</evidence>
<protein>
    <recommendedName>
        <fullName evidence="2">site-specific DNA-methyltransferase (adenine-specific)</fullName>
        <ecNumber evidence="2">2.1.1.72</ecNumber>
    </recommendedName>
</protein>
<dbReference type="InterPro" id="IPR029063">
    <property type="entry name" value="SAM-dependent_MTases_sf"/>
</dbReference>
<dbReference type="Gene3D" id="3.40.50.150">
    <property type="entry name" value="Vaccinia Virus protein VP39"/>
    <property type="match status" value="1"/>
</dbReference>
<comment type="similarity">
    <text evidence="1">Belongs to the N(4)/N(6)-methyltransferase family.</text>
</comment>
<dbReference type="GO" id="GO:0032259">
    <property type="term" value="P:methylation"/>
    <property type="evidence" value="ECO:0007669"/>
    <property type="project" value="UniProtKB-KW"/>
</dbReference>
<organism evidence="7 8">
    <name type="scientific">Lysinibacillus irui</name>
    <dbReference type="NCBI Taxonomy" id="2998077"/>
    <lineage>
        <taxon>Bacteria</taxon>
        <taxon>Bacillati</taxon>
        <taxon>Bacillota</taxon>
        <taxon>Bacilli</taxon>
        <taxon>Bacillales</taxon>
        <taxon>Bacillaceae</taxon>
        <taxon>Lysinibacillus</taxon>
    </lineage>
</organism>
<comment type="catalytic activity">
    <reaction evidence="6">
        <text>a 2'-deoxyadenosine in DNA + S-adenosyl-L-methionine = an N(6)-methyl-2'-deoxyadenosine in DNA + S-adenosyl-L-homocysteine + H(+)</text>
        <dbReference type="Rhea" id="RHEA:15197"/>
        <dbReference type="Rhea" id="RHEA-COMP:12418"/>
        <dbReference type="Rhea" id="RHEA-COMP:12419"/>
        <dbReference type="ChEBI" id="CHEBI:15378"/>
        <dbReference type="ChEBI" id="CHEBI:57856"/>
        <dbReference type="ChEBI" id="CHEBI:59789"/>
        <dbReference type="ChEBI" id="CHEBI:90615"/>
        <dbReference type="ChEBI" id="CHEBI:90616"/>
        <dbReference type="EC" id="2.1.1.72"/>
    </reaction>
</comment>
<dbReference type="GO" id="GO:0009307">
    <property type="term" value="P:DNA restriction-modification system"/>
    <property type="evidence" value="ECO:0007669"/>
    <property type="project" value="InterPro"/>
</dbReference>
<evidence type="ECO:0000256" key="5">
    <source>
        <dbReference type="ARBA" id="ARBA00022691"/>
    </source>
</evidence>